<evidence type="ECO:0008006" key="3">
    <source>
        <dbReference type="Google" id="ProtNLM"/>
    </source>
</evidence>
<gene>
    <name evidence="1" type="ORF">MOV92_21855</name>
</gene>
<evidence type="ECO:0000313" key="1">
    <source>
        <dbReference type="EMBL" id="UNP29082.1"/>
    </source>
</evidence>
<dbReference type="RefSeq" id="WP_148649061.1">
    <property type="nucleotide sequence ID" value="NZ_CP011131.1"/>
</dbReference>
<organism evidence="1 2">
    <name type="scientific">Lysobacter gummosus</name>
    <dbReference type="NCBI Taxonomy" id="262324"/>
    <lineage>
        <taxon>Bacteria</taxon>
        <taxon>Pseudomonadati</taxon>
        <taxon>Pseudomonadota</taxon>
        <taxon>Gammaproteobacteria</taxon>
        <taxon>Lysobacterales</taxon>
        <taxon>Lysobacteraceae</taxon>
        <taxon>Lysobacter</taxon>
    </lineage>
</organism>
<reference evidence="1 2" key="1">
    <citation type="submission" date="2022-03" db="EMBL/GenBank/DDBJ databases">
        <title>Complete genome sequence of Lysobacter capsici VKM B-2533 and Lysobacter gummosus 10.1.1, promising sources of lytic agents.</title>
        <authorList>
            <person name="Tarlachkov S.V."/>
            <person name="Kudryakova I.V."/>
            <person name="Afoshin A.S."/>
            <person name="Leontyevskaya E.A."/>
            <person name="Leontyevskaya N.V."/>
        </authorList>
    </citation>
    <scope>NUCLEOTIDE SEQUENCE [LARGE SCALE GENOMIC DNA]</scope>
    <source>
        <strain evidence="1 2">10.1.1</strain>
    </source>
</reference>
<dbReference type="EMBL" id="CP093547">
    <property type="protein sequence ID" value="UNP29082.1"/>
    <property type="molecule type" value="Genomic_DNA"/>
</dbReference>
<accession>A0ABY3XDF8</accession>
<evidence type="ECO:0000313" key="2">
    <source>
        <dbReference type="Proteomes" id="UP000829194"/>
    </source>
</evidence>
<name>A0ABY3XDF8_9GAMM</name>
<sequence length="63" mass="6615">MLQQHDLVQDPSTTAVPFAEELSDENLEALFGGKPVVCGCGWLCSFTGECGCSNGHSVCVGHC</sequence>
<proteinExistence type="predicted"/>
<protein>
    <recommendedName>
        <fullName evidence="3">Lantibiotic</fullName>
    </recommendedName>
</protein>
<dbReference type="Proteomes" id="UP000829194">
    <property type="component" value="Chromosome"/>
</dbReference>
<keyword evidence="2" id="KW-1185">Reference proteome</keyword>